<sequence>MKNYILPFVVSVAMVSCSLDKEPISDFSELRQESSSAVSYTTRAELKPAYDAMYTFIKGNGQEFWILDFMVCTETRSDNAYAGGTNLELLENEKNTLSSINKNNLRDWKGYLNGVARANIVLANIDAITDIDDSERKRWKAEAQILRAWMYFDMVRLWGEVPLSPAINLPPITSENINKLYPILYPERRNTVIEVYTDIIANLEAAAQNAPEVNSSNKFLFTKGVANALLAKVYAEKPMRDYTKTIQYADAVIASGYSLLPNYADLFQLNDTKTDIKLRNSSESIFEITYEGGGTWVAGLFGLNHTNPKDAISWARWVAPSRDLIAAFDAEGDVVRRENSIVYSPTNHTTYYPDKTNYPHLYKIRSSSSSVIKIRLADILLIKAEAAAALGDVTTAASLVNQVRNRVNLPNIPNNLSQTDMQVAVLKERRLELAFEGQRWFDLLRSDKAIEIMNGLNSRDSGRLQMRPLTQNTMISPVPNEEKDKNPRLGQNQGY</sequence>
<dbReference type="SUPFAM" id="SSF48452">
    <property type="entry name" value="TPR-like"/>
    <property type="match status" value="1"/>
</dbReference>
<name>A0A0B7HDJ4_9FLAO</name>
<accession>A0A0B7HDJ4</accession>
<proteinExistence type="inferred from homology"/>
<dbReference type="InterPro" id="IPR033985">
    <property type="entry name" value="SusD-like_N"/>
</dbReference>
<evidence type="ECO:0000256" key="5">
    <source>
        <dbReference type="ARBA" id="ARBA00023237"/>
    </source>
</evidence>
<evidence type="ECO:0000313" key="8">
    <source>
        <dbReference type="EMBL" id="CEN35648.1"/>
    </source>
</evidence>
<evidence type="ECO:0000256" key="4">
    <source>
        <dbReference type="ARBA" id="ARBA00023136"/>
    </source>
</evidence>
<dbReference type="GO" id="GO:0009279">
    <property type="term" value="C:cell outer membrane"/>
    <property type="evidence" value="ECO:0007669"/>
    <property type="project" value="UniProtKB-SubCell"/>
</dbReference>
<dbReference type="Pfam" id="PF14322">
    <property type="entry name" value="SusD-like_3"/>
    <property type="match status" value="1"/>
</dbReference>
<reference evidence="8 9" key="1">
    <citation type="submission" date="2015-01" db="EMBL/GenBank/DDBJ databases">
        <authorList>
            <person name="Xiang T."/>
            <person name="Song Y."/>
            <person name="Huang L."/>
            <person name="Wang B."/>
            <person name="Wu P."/>
        </authorList>
    </citation>
    <scope>NUCLEOTIDE SEQUENCE [LARGE SCALE GENOMIC DNA]</scope>
    <source>
        <strain evidence="8 9">Cc12</strain>
    </source>
</reference>
<gene>
    <name evidence="8" type="ORF">CCAN12_620029</name>
</gene>
<feature type="domain" description="RagB/SusD" evidence="6">
    <location>
        <begin position="345"/>
        <end position="495"/>
    </location>
</feature>
<dbReference type="PROSITE" id="PS51257">
    <property type="entry name" value="PROKAR_LIPOPROTEIN"/>
    <property type="match status" value="1"/>
</dbReference>
<dbReference type="Pfam" id="PF07980">
    <property type="entry name" value="SusD_RagB"/>
    <property type="match status" value="1"/>
</dbReference>
<evidence type="ECO:0000259" key="7">
    <source>
        <dbReference type="Pfam" id="PF14322"/>
    </source>
</evidence>
<keyword evidence="5" id="KW-0998">Cell outer membrane</keyword>
<evidence type="ECO:0000259" key="6">
    <source>
        <dbReference type="Pfam" id="PF07980"/>
    </source>
</evidence>
<keyword evidence="3" id="KW-0732">Signal</keyword>
<protein>
    <submittedName>
        <fullName evidence="8">Uncharacterized protein</fullName>
    </submittedName>
</protein>
<dbReference type="EMBL" id="CDOE01000059">
    <property type="protein sequence ID" value="CEN35648.1"/>
    <property type="molecule type" value="Genomic_DNA"/>
</dbReference>
<dbReference type="AlphaFoldDB" id="A0A0B7HDJ4"/>
<dbReference type="InterPro" id="IPR012944">
    <property type="entry name" value="SusD_RagB_dom"/>
</dbReference>
<evidence type="ECO:0000256" key="3">
    <source>
        <dbReference type="ARBA" id="ARBA00022729"/>
    </source>
</evidence>
<dbReference type="Proteomes" id="UP000044026">
    <property type="component" value="Unassembled WGS sequence"/>
</dbReference>
<comment type="subcellular location">
    <subcellularLocation>
        <location evidence="1">Cell outer membrane</location>
    </subcellularLocation>
</comment>
<dbReference type="CDD" id="cd08977">
    <property type="entry name" value="SusD"/>
    <property type="match status" value="1"/>
</dbReference>
<organism evidence="8 9">
    <name type="scientific">Capnocytophaga canimorsus</name>
    <dbReference type="NCBI Taxonomy" id="28188"/>
    <lineage>
        <taxon>Bacteria</taxon>
        <taxon>Pseudomonadati</taxon>
        <taxon>Bacteroidota</taxon>
        <taxon>Flavobacteriia</taxon>
        <taxon>Flavobacteriales</taxon>
        <taxon>Flavobacteriaceae</taxon>
        <taxon>Capnocytophaga</taxon>
    </lineage>
</organism>
<evidence type="ECO:0000256" key="2">
    <source>
        <dbReference type="ARBA" id="ARBA00006275"/>
    </source>
</evidence>
<evidence type="ECO:0000256" key="1">
    <source>
        <dbReference type="ARBA" id="ARBA00004442"/>
    </source>
</evidence>
<comment type="similarity">
    <text evidence="2">Belongs to the SusD family.</text>
</comment>
<dbReference type="GeneID" id="69579866"/>
<feature type="domain" description="SusD-like N-terminal" evidence="7">
    <location>
        <begin position="51"/>
        <end position="234"/>
    </location>
</feature>
<dbReference type="Gene3D" id="1.25.40.390">
    <property type="match status" value="1"/>
</dbReference>
<keyword evidence="4" id="KW-0472">Membrane</keyword>
<dbReference type="InterPro" id="IPR011990">
    <property type="entry name" value="TPR-like_helical_dom_sf"/>
</dbReference>
<evidence type="ECO:0000313" key="9">
    <source>
        <dbReference type="Proteomes" id="UP000044026"/>
    </source>
</evidence>
<dbReference type="RefSeq" id="WP_041999919.1">
    <property type="nucleotide sequence ID" value="NZ_CP022382.1"/>
</dbReference>